<dbReference type="GO" id="GO:1902042">
    <property type="term" value="P:negative regulation of extrinsic apoptotic signaling pathway via death domain receptors"/>
    <property type="evidence" value="ECO:0007669"/>
    <property type="project" value="TreeGrafter"/>
</dbReference>
<name>A0AAV7INR2_COTGL</name>
<reference evidence="1 2" key="1">
    <citation type="journal article" date="2021" name="J. Hered.">
        <title>A chromosome-level genome assembly of the parasitoid wasp, Cotesia glomerata (Hymenoptera: Braconidae).</title>
        <authorList>
            <person name="Pinto B.J."/>
            <person name="Weis J.J."/>
            <person name="Gamble T."/>
            <person name="Ode P.J."/>
            <person name="Paul R."/>
            <person name="Zaspel J.M."/>
        </authorList>
    </citation>
    <scope>NUCLEOTIDE SEQUENCE [LARGE SCALE GENOMIC DNA]</scope>
    <source>
        <strain evidence="1">CgM1</strain>
    </source>
</reference>
<sequence>MPNEPTARWIVPLHDGNRVVEFEHGTASGKRVVRVNGKTIINREWMFRLVGDEEFMYGDTKFTIRVDPIPGLKYSYSLWVNGKTFSKFVQTQSKILETWIAKIGDKKYKIILDKNSLSVWMNGEEIEVENQFVNDGAEMLFNIEGTPAVIRSYSSQQHGVGIKYILYVNGSEVLEKGMLSDHLTQ</sequence>
<dbReference type="EMBL" id="JAHXZJ010001119">
    <property type="protein sequence ID" value="KAH0553879.1"/>
    <property type="molecule type" value="Genomic_DNA"/>
</dbReference>
<comment type="caution">
    <text evidence="1">The sequence shown here is derived from an EMBL/GenBank/DDBJ whole genome shotgun (WGS) entry which is preliminary data.</text>
</comment>
<organism evidence="1 2">
    <name type="scientific">Cotesia glomerata</name>
    <name type="common">Lepidopteran parasitic wasp</name>
    <name type="synonym">Apanteles glomeratus</name>
    <dbReference type="NCBI Taxonomy" id="32391"/>
    <lineage>
        <taxon>Eukaryota</taxon>
        <taxon>Metazoa</taxon>
        <taxon>Ecdysozoa</taxon>
        <taxon>Arthropoda</taxon>
        <taxon>Hexapoda</taxon>
        <taxon>Insecta</taxon>
        <taxon>Pterygota</taxon>
        <taxon>Neoptera</taxon>
        <taxon>Endopterygota</taxon>
        <taxon>Hymenoptera</taxon>
        <taxon>Apocrita</taxon>
        <taxon>Ichneumonoidea</taxon>
        <taxon>Braconidae</taxon>
        <taxon>Microgastrinae</taxon>
        <taxon>Cotesia</taxon>
    </lineage>
</organism>
<keyword evidence="2" id="KW-1185">Reference proteome</keyword>
<dbReference type="Gene3D" id="2.40.128.180">
    <property type="match status" value="2"/>
</dbReference>
<accession>A0AAV7INR2</accession>
<evidence type="ECO:0000313" key="1">
    <source>
        <dbReference type="EMBL" id="KAH0553879.1"/>
    </source>
</evidence>
<protein>
    <recommendedName>
        <fullName evidence="3">Fas apoptotic inhibitory molecule 1</fullName>
    </recommendedName>
</protein>
<dbReference type="PANTHER" id="PTHR13088">
    <property type="entry name" value="FAS APOPTOTIC INHIBITORY MOLECULE FAIM"/>
    <property type="match status" value="1"/>
</dbReference>
<dbReference type="Proteomes" id="UP000826195">
    <property type="component" value="Unassembled WGS sequence"/>
</dbReference>
<dbReference type="InterPro" id="IPR010695">
    <property type="entry name" value="FAIM1"/>
</dbReference>
<evidence type="ECO:0000313" key="2">
    <source>
        <dbReference type="Proteomes" id="UP000826195"/>
    </source>
</evidence>
<dbReference type="AlphaFoldDB" id="A0AAV7INR2"/>
<dbReference type="Pfam" id="PF06905">
    <property type="entry name" value="FAIM1"/>
    <property type="match status" value="1"/>
</dbReference>
<evidence type="ECO:0008006" key="3">
    <source>
        <dbReference type="Google" id="ProtNLM"/>
    </source>
</evidence>
<gene>
    <name evidence="1" type="ORF">KQX54_005467</name>
</gene>
<dbReference type="InterPro" id="IPR038513">
    <property type="entry name" value="FAIM1_dom_sf"/>
</dbReference>
<dbReference type="PANTHER" id="PTHR13088:SF3">
    <property type="entry name" value="FAS APOPTOTIC INHIBITORY MOLECULE 1"/>
    <property type="match status" value="1"/>
</dbReference>
<proteinExistence type="predicted"/>